<accession>A0AA48QYM2</accession>
<dbReference type="AlphaFoldDB" id="A0AA48QYM2"/>
<dbReference type="RefSeq" id="XP_060460094.1">
    <property type="nucleotide sequence ID" value="XM_060603840.1"/>
</dbReference>
<reference evidence="3" key="1">
    <citation type="journal article" date="2023" name="BMC Genomics">
        <title>Chromosome-level genome assemblies of Cutaneotrichosporon spp. (Trichosporonales, Basidiomycota) reveal imbalanced evolution between nucleotide sequences and chromosome synteny.</title>
        <authorList>
            <person name="Kobayashi Y."/>
            <person name="Kayamori A."/>
            <person name="Aoki K."/>
            <person name="Shiwa Y."/>
            <person name="Matsutani M."/>
            <person name="Fujita N."/>
            <person name="Sugita T."/>
            <person name="Iwasaki W."/>
            <person name="Tanaka N."/>
            <person name="Takashima M."/>
        </authorList>
    </citation>
    <scope>NUCLEOTIDE SEQUENCE</scope>
    <source>
        <strain evidence="3">HIS019</strain>
    </source>
</reference>
<gene>
    <name evidence="3" type="ORF">CcaverHIS019_0704100</name>
</gene>
<dbReference type="InterPro" id="IPR015797">
    <property type="entry name" value="NUDIX_hydrolase-like_dom_sf"/>
</dbReference>
<evidence type="ECO:0000256" key="1">
    <source>
        <dbReference type="ARBA" id="ARBA00022801"/>
    </source>
</evidence>
<evidence type="ECO:0000313" key="3">
    <source>
        <dbReference type="EMBL" id="BEI94829.1"/>
    </source>
</evidence>
<dbReference type="PANTHER" id="PTHR11839:SF1">
    <property type="entry name" value="ADP-SUGAR PYROPHOSPHATASE"/>
    <property type="match status" value="1"/>
</dbReference>
<dbReference type="GO" id="GO:0005634">
    <property type="term" value="C:nucleus"/>
    <property type="evidence" value="ECO:0007669"/>
    <property type="project" value="TreeGrafter"/>
</dbReference>
<proteinExistence type="predicted"/>
<sequence>MSHKPEILSTETFATDAKWLRLQRIKYSDQDGKERFWEVANRSTRKGDVDSVHILALVKQAGERGVVLIEQYRPPVAATVVEFPAGLLDAGEDAATTALRELHEETGYHGNGVNVISVSPVMVKDPGMTGANMHLVTVSIELPPNAPPPQPKPDEGEHIVQRIVPLKDLDATLKDYAKRGFAIDALVQSVATGLELAGYDR</sequence>
<name>A0AA48QYM2_9TREE</name>
<dbReference type="CDD" id="cd18888">
    <property type="entry name" value="NUDIX_ADPRase_Nudt5"/>
    <property type="match status" value="1"/>
</dbReference>
<evidence type="ECO:0000259" key="2">
    <source>
        <dbReference type="PROSITE" id="PS51462"/>
    </source>
</evidence>
<dbReference type="GO" id="GO:0019693">
    <property type="term" value="P:ribose phosphate metabolic process"/>
    <property type="evidence" value="ECO:0007669"/>
    <property type="project" value="TreeGrafter"/>
</dbReference>
<dbReference type="Pfam" id="PF00293">
    <property type="entry name" value="NUDIX"/>
    <property type="match status" value="1"/>
</dbReference>
<keyword evidence="1" id="KW-0378">Hydrolase</keyword>
<dbReference type="InterPro" id="IPR020084">
    <property type="entry name" value="NUDIX_hydrolase_CS"/>
</dbReference>
<dbReference type="InterPro" id="IPR000086">
    <property type="entry name" value="NUDIX_hydrolase_dom"/>
</dbReference>
<organism evidence="3 4">
    <name type="scientific">Cutaneotrichosporon cavernicola</name>
    <dbReference type="NCBI Taxonomy" id="279322"/>
    <lineage>
        <taxon>Eukaryota</taxon>
        <taxon>Fungi</taxon>
        <taxon>Dikarya</taxon>
        <taxon>Basidiomycota</taxon>
        <taxon>Agaricomycotina</taxon>
        <taxon>Tremellomycetes</taxon>
        <taxon>Trichosporonales</taxon>
        <taxon>Trichosporonaceae</taxon>
        <taxon>Cutaneotrichosporon</taxon>
    </lineage>
</organism>
<dbReference type="EMBL" id="AP028219">
    <property type="protein sequence ID" value="BEI94829.1"/>
    <property type="molecule type" value="Genomic_DNA"/>
</dbReference>
<keyword evidence="4" id="KW-1185">Reference proteome</keyword>
<dbReference type="SUPFAM" id="SSF55811">
    <property type="entry name" value="Nudix"/>
    <property type="match status" value="1"/>
</dbReference>
<dbReference type="KEGG" id="ccac:CcaHIS019_0704100"/>
<dbReference type="PANTHER" id="PTHR11839">
    <property type="entry name" value="UDP/ADP-SUGAR PYROPHOSPHATASE"/>
    <property type="match status" value="1"/>
</dbReference>
<dbReference type="PROSITE" id="PS51462">
    <property type="entry name" value="NUDIX"/>
    <property type="match status" value="1"/>
</dbReference>
<dbReference type="GO" id="GO:0006753">
    <property type="term" value="P:nucleoside phosphate metabolic process"/>
    <property type="evidence" value="ECO:0007669"/>
    <property type="project" value="TreeGrafter"/>
</dbReference>
<protein>
    <recommendedName>
        <fullName evidence="2">Nudix hydrolase domain-containing protein</fullName>
    </recommendedName>
</protein>
<evidence type="ECO:0000313" key="4">
    <source>
        <dbReference type="Proteomes" id="UP001233271"/>
    </source>
</evidence>
<dbReference type="Gene3D" id="3.90.79.10">
    <property type="entry name" value="Nucleoside Triphosphate Pyrophosphohydrolase"/>
    <property type="match status" value="1"/>
</dbReference>
<dbReference type="GeneID" id="85498699"/>
<dbReference type="PROSITE" id="PS00893">
    <property type="entry name" value="NUDIX_BOX"/>
    <property type="match status" value="1"/>
</dbReference>
<dbReference type="GO" id="GO:0047631">
    <property type="term" value="F:ADP-ribose diphosphatase activity"/>
    <property type="evidence" value="ECO:0007669"/>
    <property type="project" value="TreeGrafter"/>
</dbReference>
<dbReference type="Proteomes" id="UP001233271">
    <property type="component" value="Chromosome 7b"/>
</dbReference>
<feature type="domain" description="Nudix hydrolase" evidence="2">
    <location>
        <begin position="47"/>
        <end position="187"/>
    </location>
</feature>